<reference evidence="5 6" key="1">
    <citation type="journal article" date="2019" name="Int. J. Syst. Evol. Microbiol.">
        <title>The Global Catalogue of Microorganisms (GCM) 10K type strain sequencing project: providing services to taxonomists for standard genome sequencing and annotation.</title>
        <authorList>
            <consortium name="The Broad Institute Genomics Platform"/>
            <consortium name="The Broad Institute Genome Sequencing Center for Infectious Disease"/>
            <person name="Wu L."/>
            <person name="Ma J."/>
        </authorList>
    </citation>
    <scope>NUCLEOTIDE SEQUENCE [LARGE SCALE GENOMIC DNA]</scope>
    <source>
        <strain evidence="5 6">JCM 16013</strain>
    </source>
</reference>
<organism evidence="5 6">
    <name type="scientific">Catenulispora subtropica</name>
    <dbReference type="NCBI Taxonomy" id="450798"/>
    <lineage>
        <taxon>Bacteria</taxon>
        <taxon>Bacillati</taxon>
        <taxon>Actinomycetota</taxon>
        <taxon>Actinomycetes</taxon>
        <taxon>Catenulisporales</taxon>
        <taxon>Catenulisporaceae</taxon>
        <taxon>Catenulispora</taxon>
    </lineage>
</organism>
<comment type="similarity">
    <text evidence="1">Belongs to the bacterial solute-binding protein 1 family.</text>
</comment>
<dbReference type="InterPro" id="IPR006060">
    <property type="entry name" value="Maltose/Cyclodextrin-bd"/>
</dbReference>
<dbReference type="Pfam" id="PF13416">
    <property type="entry name" value="SBP_bac_8"/>
    <property type="match status" value="1"/>
</dbReference>
<dbReference type="InterPro" id="IPR006059">
    <property type="entry name" value="SBP"/>
</dbReference>
<keyword evidence="6" id="KW-1185">Reference proteome</keyword>
<dbReference type="EMBL" id="BAAAQM010000025">
    <property type="protein sequence ID" value="GAA1979188.1"/>
    <property type="molecule type" value="Genomic_DNA"/>
</dbReference>
<keyword evidence="3" id="KW-0762">Sugar transport</keyword>
<proteinExistence type="inferred from homology"/>
<dbReference type="SUPFAM" id="SSF53850">
    <property type="entry name" value="Periplasmic binding protein-like II"/>
    <property type="match status" value="1"/>
</dbReference>
<comment type="caution">
    <text evidence="5">The sequence shown here is derived from an EMBL/GenBank/DDBJ whole genome shotgun (WGS) entry which is preliminary data.</text>
</comment>
<gene>
    <name evidence="5" type="ORF">GCM10009838_45220</name>
</gene>
<protein>
    <submittedName>
        <fullName evidence="5">Extracellular solute-binding protein</fullName>
    </submittedName>
</protein>
<dbReference type="Gene3D" id="3.40.190.10">
    <property type="entry name" value="Periplasmic binding protein-like II"/>
    <property type="match status" value="2"/>
</dbReference>
<keyword evidence="4" id="KW-0732">Signal</keyword>
<keyword evidence="2" id="KW-0813">Transport</keyword>
<evidence type="ECO:0000256" key="4">
    <source>
        <dbReference type="ARBA" id="ARBA00022729"/>
    </source>
</evidence>
<evidence type="ECO:0000256" key="2">
    <source>
        <dbReference type="ARBA" id="ARBA00022448"/>
    </source>
</evidence>
<dbReference type="PRINTS" id="PR00181">
    <property type="entry name" value="MALTOSEBP"/>
</dbReference>
<evidence type="ECO:0000256" key="3">
    <source>
        <dbReference type="ARBA" id="ARBA00022597"/>
    </source>
</evidence>
<name>A0ABN2S2F8_9ACTN</name>
<dbReference type="PANTHER" id="PTHR30061">
    <property type="entry name" value="MALTOSE-BINDING PERIPLASMIC PROTEIN"/>
    <property type="match status" value="1"/>
</dbReference>
<accession>A0ABN2S2F8</accession>
<evidence type="ECO:0000256" key="1">
    <source>
        <dbReference type="ARBA" id="ARBA00008520"/>
    </source>
</evidence>
<dbReference type="Proteomes" id="UP001499854">
    <property type="component" value="Unassembled WGS sequence"/>
</dbReference>
<dbReference type="PANTHER" id="PTHR30061:SF50">
    <property type="entry name" value="MALTOSE_MALTODEXTRIN-BINDING PERIPLASMIC PROTEIN"/>
    <property type="match status" value="1"/>
</dbReference>
<evidence type="ECO:0000313" key="5">
    <source>
        <dbReference type="EMBL" id="GAA1979188.1"/>
    </source>
</evidence>
<sequence>MIWTDAQRAPVLQDFAKSFASSQGISVSVQAVANDLQSAYVTATAAGKGPDIVVGATDWIGNLVQNGTIAPLPLTADQKGAFQKTALTAVTYNGQVYGVPYATENLALITNTAEASANPATFEDLVKNGQDAVKAGKASEALALQIGQQGDPYTMQPLLGSTGGFIFGAKPDGTYDPAQIGVDSAGAKAFGAQLAKYGEKGQNVFKRSIDANNAVSLFTSGKTPYLVSGPWALEQVRKAGIKYAISAVPGFTGQGPSQPFVGVQAFYVSAKAKNTALAQEFTLNYLTRKDVEEALYKVDPRAPALTEAYDDVSKTDPDIAAFQNAAAHGVVLPQIPAMSAVWGPLGIAEAAIVGGADPNTSMADAATQIKAAIAKG</sequence>
<evidence type="ECO:0000313" key="6">
    <source>
        <dbReference type="Proteomes" id="UP001499854"/>
    </source>
</evidence>